<dbReference type="Proteomes" id="UP000694865">
    <property type="component" value="Unplaced"/>
</dbReference>
<evidence type="ECO:0000313" key="2">
    <source>
        <dbReference type="Proteomes" id="UP000694865"/>
    </source>
</evidence>
<gene>
    <name evidence="3" type="primary">LOC102810265</name>
</gene>
<evidence type="ECO:0000313" key="3">
    <source>
        <dbReference type="RefSeq" id="XP_006825571.1"/>
    </source>
</evidence>
<name>A0ABM0MZY0_SACKO</name>
<feature type="compositionally biased region" description="Low complexity" evidence="1">
    <location>
        <begin position="121"/>
        <end position="133"/>
    </location>
</feature>
<reference evidence="3" key="1">
    <citation type="submission" date="2025-08" db="UniProtKB">
        <authorList>
            <consortium name="RefSeq"/>
        </authorList>
    </citation>
    <scope>IDENTIFICATION</scope>
    <source>
        <tissue evidence="3">Testes</tissue>
    </source>
</reference>
<feature type="region of interest" description="Disordered" evidence="1">
    <location>
        <begin position="77"/>
        <end position="136"/>
    </location>
</feature>
<feature type="compositionally biased region" description="Low complexity" evidence="1">
    <location>
        <begin position="445"/>
        <end position="454"/>
    </location>
</feature>
<dbReference type="InterPro" id="IPR049773">
    <property type="entry name" value="AF10-like_CC"/>
</dbReference>
<feature type="compositionally biased region" description="Basic and acidic residues" evidence="1">
    <location>
        <begin position="109"/>
        <end position="118"/>
    </location>
</feature>
<dbReference type="RefSeq" id="XP_006825571.1">
    <property type="nucleotide sequence ID" value="XM_006825508.1"/>
</dbReference>
<feature type="region of interest" description="Disordered" evidence="1">
    <location>
        <begin position="619"/>
        <end position="658"/>
    </location>
</feature>
<protein>
    <submittedName>
        <fullName evidence="3">Protein AF-10-like</fullName>
    </submittedName>
</protein>
<feature type="compositionally biased region" description="Low complexity" evidence="1">
    <location>
        <begin position="529"/>
        <end position="541"/>
    </location>
</feature>
<feature type="compositionally biased region" description="Polar residues" evidence="1">
    <location>
        <begin position="619"/>
        <end position="629"/>
    </location>
</feature>
<feature type="compositionally biased region" description="Low complexity" evidence="1">
    <location>
        <begin position="99"/>
        <end position="108"/>
    </location>
</feature>
<evidence type="ECO:0000256" key="1">
    <source>
        <dbReference type="SAM" id="MobiDB-lite"/>
    </source>
</evidence>
<feature type="compositionally biased region" description="Basic and acidic residues" evidence="1">
    <location>
        <begin position="77"/>
        <end position="90"/>
    </location>
</feature>
<feature type="compositionally biased region" description="Basic residues" evidence="1">
    <location>
        <begin position="359"/>
        <end position="380"/>
    </location>
</feature>
<feature type="compositionally biased region" description="Polar residues" evidence="1">
    <location>
        <begin position="191"/>
        <end position="215"/>
    </location>
</feature>
<dbReference type="Gene3D" id="3.30.40.10">
    <property type="entry name" value="Zinc/RING finger domain, C3HC4 (zinc finger)"/>
    <property type="match status" value="1"/>
</dbReference>
<feature type="compositionally biased region" description="Basic residues" evidence="1">
    <location>
        <begin position="176"/>
        <end position="189"/>
    </location>
</feature>
<feature type="compositionally biased region" description="Polar residues" evidence="1">
    <location>
        <begin position="498"/>
        <end position="520"/>
    </location>
</feature>
<dbReference type="InterPro" id="IPR013083">
    <property type="entry name" value="Znf_RING/FYVE/PHD"/>
</dbReference>
<dbReference type="CDD" id="cd20901">
    <property type="entry name" value="CC_AF10"/>
    <property type="match status" value="1"/>
</dbReference>
<feature type="region of interest" description="Disordered" evidence="1">
    <location>
        <begin position="151"/>
        <end position="308"/>
    </location>
</feature>
<feature type="region of interest" description="Disordered" evidence="1">
    <location>
        <begin position="329"/>
        <end position="454"/>
    </location>
</feature>
<accession>A0ABM0MZY0</accession>
<feature type="region of interest" description="Disordered" evidence="1">
    <location>
        <begin position="471"/>
        <end position="544"/>
    </location>
</feature>
<proteinExistence type="predicted"/>
<sequence>MEMDIRILVGQQKVSHSVKVMIGGCCVCSDERGWTENPLVYCDGHGCNVAVHQGTVKKEKEIIKAIPAFKHHYTTTPEKEKCAEKKPEKYKQKRKHSATTEASTVTTHTEYEKTKTDSLEGDTASYSSTSSLKSMEETTAKFTSANFTEIEFTSNKPLDDTPPQGMPSESAGAPQKSKKHSGQRGRKSSKGLVSSETASTSGRSDSPCSTMSHISQPDLPSLGLSEINANALEHRATPSDDGSSTKSKTKSQSKSSKEPSREPTPSRLPSVTTETIEQRDLPPVAATSTPPLAAMETPESVPAEATVVTPTKTYETSYEEFMMKYTSSTHGGELANGQTKNKEPTVPPITIVKSPDKHDKKRHRVKKNKAGHPGRPKTSKTVKDLIQESSQPSPTKKSRKSSLSSPSTSLNTMSSDMTDLSSSHQSGQFPPNLLPQDSLPNTPNLSFSQSSSSPFGLSSLFRTSDSLSGSLASSLSQQQPYESQLTSSNPTMPALQPENISDNQTNQDTRETLTATSSNGLLIGPQRPQSSNSQSNDMDQSFIPPFPATMEELLERQWEQGSEFLMQQGAHFDISSLLSCLHQLRAENQRLEDHIKNLVARRDHLLAVNARLSVPLANSSATATDNGPNPQGAGRSPRLNNMIPSDPPQAQLWKSTKI</sequence>
<feature type="compositionally biased region" description="Polar residues" evidence="1">
    <location>
        <begin position="480"/>
        <end position="491"/>
    </location>
</feature>
<feature type="compositionally biased region" description="Low complexity" evidence="1">
    <location>
        <begin position="239"/>
        <end position="254"/>
    </location>
</feature>
<organism evidence="2 3">
    <name type="scientific">Saccoglossus kowalevskii</name>
    <name type="common">Acorn worm</name>
    <dbReference type="NCBI Taxonomy" id="10224"/>
    <lineage>
        <taxon>Eukaryota</taxon>
        <taxon>Metazoa</taxon>
        <taxon>Hemichordata</taxon>
        <taxon>Enteropneusta</taxon>
        <taxon>Harrimaniidae</taxon>
        <taxon>Saccoglossus</taxon>
    </lineage>
</organism>
<keyword evidence="2" id="KW-1185">Reference proteome</keyword>
<feature type="compositionally biased region" description="Low complexity" evidence="1">
    <location>
        <begin position="389"/>
        <end position="423"/>
    </location>
</feature>
<dbReference type="GeneID" id="102810265"/>